<keyword evidence="3" id="KW-0689">Ribosomal protein</keyword>
<keyword evidence="2" id="KW-0809">Transit peptide</keyword>
<reference evidence="10" key="1">
    <citation type="submission" date="2020-11" db="EMBL/GenBank/DDBJ databases">
        <authorList>
            <person name="Tran Van P."/>
        </authorList>
    </citation>
    <scope>NUCLEOTIDE SEQUENCE</scope>
</reference>
<dbReference type="GO" id="GO:0006396">
    <property type="term" value="P:RNA processing"/>
    <property type="evidence" value="ECO:0007669"/>
    <property type="project" value="InterPro"/>
</dbReference>
<evidence type="ECO:0000259" key="9">
    <source>
        <dbReference type="PROSITE" id="PS50142"/>
    </source>
</evidence>
<dbReference type="InterPro" id="IPR036389">
    <property type="entry name" value="RNase_III_sf"/>
</dbReference>
<evidence type="ECO:0000256" key="2">
    <source>
        <dbReference type="ARBA" id="ARBA00022946"/>
    </source>
</evidence>
<feature type="domain" description="RNase III" evidence="9">
    <location>
        <begin position="71"/>
        <end position="202"/>
    </location>
</feature>
<evidence type="ECO:0000256" key="7">
    <source>
        <dbReference type="ARBA" id="ARBA00035187"/>
    </source>
</evidence>
<dbReference type="GO" id="GO:0005739">
    <property type="term" value="C:mitochondrion"/>
    <property type="evidence" value="ECO:0007669"/>
    <property type="project" value="UniProtKB-SubCell"/>
</dbReference>
<comment type="similarity">
    <text evidence="6">Belongs to the ribonuclease III family. Mitochondrion-specific ribosomal protein mL44 subfamily.</text>
</comment>
<accession>A0A7R9GEZ7</accession>
<evidence type="ECO:0000256" key="1">
    <source>
        <dbReference type="ARBA" id="ARBA00004173"/>
    </source>
</evidence>
<keyword evidence="8" id="KW-0812">Transmembrane</keyword>
<dbReference type="Gene3D" id="1.10.1520.10">
    <property type="entry name" value="Ribonuclease III domain"/>
    <property type="match status" value="1"/>
</dbReference>
<dbReference type="PROSITE" id="PS50142">
    <property type="entry name" value="RNASE_3_2"/>
    <property type="match status" value="1"/>
</dbReference>
<dbReference type="GO" id="GO:0004525">
    <property type="term" value="F:ribonuclease III activity"/>
    <property type="evidence" value="ECO:0007669"/>
    <property type="project" value="InterPro"/>
</dbReference>
<dbReference type="EMBL" id="OA883930">
    <property type="protein sequence ID" value="CAD7280004.1"/>
    <property type="molecule type" value="Genomic_DNA"/>
</dbReference>
<dbReference type="Pfam" id="PF22892">
    <property type="entry name" value="DSRM_MRPL44"/>
    <property type="match status" value="1"/>
</dbReference>
<keyword evidence="4" id="KW-0496">Mitochondrion</keyword>
<organism evidence="10">
    <name type="scientific">Notodromas monacha</name>
    <dbReference type="NCBI Taxonomy" id="399045"/>
    <lineage>
        <taxon>Eukaryota</taxon>
        <taxon>Metazoa</taxon>
        <taxon>Ecdysozoa</taxon>
        <taxon>Arthropoda</taxon>
        <taxon>Crustacea</taxon>
        <taxon>Oligostraca</taxon>
        <taxon>Ostracoda</taxon>
        <taxon>Podocopa</taxon>
        <taxon>Podocopida</taxon>
        <taxon>Cypridocopina</taxon>
        <taxon>Cypridoidea</taxon>
        <taxon>Cyprididae</taxon>
        <taxon>Notodromas</taxon>
    </lineage>
</organism>
<feature type="transmembrane region" description="Helical" evidence="8">
    <location>
        <begin position="17"/>
        <end position="34"/>
    </location>
</feature>
<dbReference type="Proteomes" id="UP000678499">
    <property type="component" value="Unassembled WGS sequence"/>
</dbReference>
<dbReference type="SUPFAM" id="SSF69065">
    <property type="entry name" value="RNase III domain-like"/>
    <property type="match status" value="1"/>
</dbReference>
<dbReference type="GO" id="GO:0005840">
    <property type="term" value="C:ribosome"/>
    <property type="evidence" value="ECO:0007669"/>
    <property type="project" value="UniProtKB-KW"/>
</dbReference>
<dbReference type="InterPro" id="IPR055189">
    <property type="entry name" value="RM44_endonuclase"/>
</dbReference>
<keyword evidence="8" id="KW-0472">Membrane</keyword>
<dbReference type="InterPro" id="IPR044444">
    <property type="entry name" value="Ribosomal_mL44_DSRM_metazoa"/>
</dbReference>
<evidence type="ECO:0000256" key="6">
    <source>
        <dbReference type="ARBA" id="ARBA00024034"/>
    </source>
</evidence>
<gene>
    <name evidence="10" type="ORF">NMOB1V02_LOCUS7668</name>
</gene>
<sequence length="326" mass="36625">MANTLRQYLKHLTHRKLLVTYPVVAVAIGLGLYMERVESGRAVSFHNKSHLFYKEPSSSENLNYDAELYAFGKRLGEDFDPQILRLALTHKSHIEAETQRRRSLGVSDADLNTDQHNGLLLKAGRTFVSSYLLRHLQAAFPAFPKEGISSLNGYLMSDDALSVVSFHLGVKDLILCQEYPPSETTLADTFLAIVAALNGDAVRERFIRDFLVTQLCGKNVYEIWNPADPKKLVTEILLATRKSAPESRLLRKTAVNTLEANFNVGIYCDQRLIGYGSGETATIAENSAFVDVLRRMFRLDDSRSPLQFPIEVESPDPIHARLQARE</sequence>
<dbReference type="Gene3D" id="3.30.160.20">
    <property type="match status" value="1"/>
</dbReference>
<evidence type="ECO:0000256" key="8">
    <source>
        <dbReference type="SAM" id="Phobius"/>
    </source>
</evidence>
<dbReference type="GO" id="GO:1990904">
    <property type="term" value="C:ribonucleoprotein complex"/>
    <property type="evidence" value="ECO:0007669"/>
    <property type="project" value="UniProtKB-KW"/>
</dbReference>
<protein>
    <recommendedName>
        <fullName evidence="7">Large ribosomal subunit protein mL44</fullName>
    </recommendedName>
</protein>
<proteinExistence type="inferred from homology"/>
<dbReference type="AlphaFoldDB" id="A0A7R9GEZ7"/>
<dbReference type="OrthoDB" id="444135at2759"/>
<evidence type="ECO:0000313" key="11">
    <source>
        <dbReference type="Proteomes" id="UP000678499"/>
    </source>
</evidence>
<dbReference type="CDD" id="cd19874">
    <property type="entry name" value="DSRM_MRPL44"/>
    <property type="match status" value="1"/>
</dbReference>
<dbReference type="GO" id="GO:0003725">
    <property type="term" value="F:double-stranded RNA binding"/>
    <property type="evidence" value="ECO:0007669"/>
    <property type="project" value="InterPro"/>
</dbReference>
<comment type="subcellular location">
    <subcellularLocation>
        <location evidence="1">Mitochondrion</location>
    </subcellularLocation>
</comment>
<dbReference type="EMBL" id="CAJPEX010001893">
    <property type="protein sequence ID" value="CAG0920156.1"/>
    <property type="molecule type" value="Genomic_DNA"/>
</dbReference>
<keyword evidence="8" id="KW-1133">Transmembrane helix</keyword>
<evidence type="ECO:0000256" key="4">
    <source>
        <dbReference type="ARBA" id="ARBA00023128"/>
    </source>
</evidence>
<evidence type="ECO:0000313" key="10">
    <source>
        <dbReference type="EMBL" id="CAD7280004.1"/>
    </source>
</evidence>
<evidence type="ECO:0000256" key="3">
    <source>
        <dbReference type="ARBA" id="ARBA00022980"/>
    </source>
</evidence>
<keyword evidence="5" id="KW-0687">Ribonucleoprotein</keyword>
<name>A0A7R9GEZ7_9CRUS</name>
<dbReference type="InterPro" id="IPR000999">
    <property type="entry name" value="RNase_III_dom"/>
</dbReference>
<evidence type="ECO:0000256" key="5">
    <source>
        <dbReference type="ARBA" id="ARBA00023274"/>
    </source>
</evidence>
<keyword evidence="11" id="KW-1185">Reference proteome</keyword>
<dbReference type="Pfam" id="PF22935">
    <property type="entry name" value="RM44_endonuclase"/>
    <property type="match status" value="1"/>
</dbReference>